<gene>
    <name evidence="1" type="ORF">VB854_13885</name>
</gene>
<proteinExistence type="predicted"/>
<organism evidence="1 2">
    <name type="scientific">Limnoraphis robusta CCNP1315</name>
    <dbReference type="NCBI Taxonomy" id="3110306"/>
    <lineage>
        <taxon>Bacteria</taxon>
        <taxon>Bacillati</taxon>
        <taxon>Cyanobacteriota</taxon>
        <taxon>Cyanophyceae</taxon>
        <taxon>Oscillatoriophycideae</taxon>
        <taxon>Oscillatoriales</taxon>
        <taxon>Sirenicapillariaceae</taxon>
        <taxon>Limnoraphis</taxon>
    </lineage>
</organism>
<sequence length="64" mass="7170">MSKKTPSILPAELANQYLSSDQFVRIINAESQTVYGWCNVEDLLETLAGNNIKKFLVIPLDVDD</sequence>
<dbReference type="RefSeq" id="WP_323222687.1">
    <property type="nucleotide sequence ID" value="NZ_JAYGHT010000073.1"/>
</dbReference>
<evidence type="ECO:0000313" key="1">
    <source>
        <dbReference type="EMBL" id="MEA5520034.1"/>
    </source>
</evidence>
<reference evidence="1 2" key="1">
    <citation type="submission" date="2023-12" db="EMBL/GenBank/DDBJ databases">
        <title>Baltic Sea Cyanobacteria.</title>
        <authorList>
            <person name="Delbaje E."/>
            <person name="Fewer D.P."/>
            <person name="Shishido T.K."/>
        </authorList>
    </citation>
    <scope>NUCLEOTIDE SEQUENCE [LARGE SCALE GENOMIC DNA]</scope>
    <source>
        <strain evidence="1 2">CCNP 1315</strain>
    </source>
</reference>
<name>A0ABU5TYR9_9CYAN</name>
<accession>A0ABU5TYR9</accession>
<dbReference type="EMBL" id="JAYGHT010000073">
    <property type="protein sequence ID" value="MEA5520034.1"/>
    <property type="molecule type" value="Genomic_DNA"/>
</dbReference>
<dbReference type="Proteomes" id="UP001301728">
    <property type="component" value="Unassembled WGS sequence"/>
</dbReference>
<keyword evidence="2" id="KW-1185">Reference proteome</keyword>
<comment type="caution">
    <text evidence="1">The sequence shown here is derived from an EMBL/GenBank/DDBJ whole genome shotgun (WGS) entry which is preliminary data.</text>
</comment>
<evidence type="ECO:0000313" key="2">
    <source>
        <dbReference type="Proteomes" id="UP001301728"/>
    </source>
</evidence>
<protein>
    <submittedName>
        <fullName evidence="1">Uncharacterized protein</fullName>
    </submittedName>
</protein>